<dbReference type="EMBL" id="CP024915">
    <property type="protein sequence ID" value="AUZ87389.1"/>
    <property type="molecule type" value="Genomic_DNA"/>
</dbReference>
<dbReference type="InterPro" id="IPR003593">
    <property type="entry name" value="AAA+_ATPase"/>
</dbReference>
<evidence type="ECO:0000256" key="1">
    <source>
        <dbReference type="ARBA" id="ARBA00022448"/>
    </source>
</evidence>
<evidence type="ECO:0000256" key="3">
    <source>
        <dbReference type="ARBA" id="ARBA00022840"/>
    </source>
</evidence>
<feature type="domain" description="ABC transporter" evidence="5">
    <location>
        <begin position="25"/>
        <end position="260"/>
    </location>
</feature>
<dbReference type="GO" id="GO:0005886">
    <property type="term" value="C:plasma membrane"/>
    <property type="evidence" value="ECO:0007669"/>
    <property type="project" value="TreeGrafter"/>
</dbReference>
<evidence type="ECO:0000313" key="7">
    <source>
        <dbReference type="Proteomes" id="UP000239187"/>
    </source>
</evidence>
<dbReference type="SMART" id="SM00382">
    <property type="entry name" value="AAA"/>
    <property type="match status" value="1"/>
</dbReference>
<dbReference type="FunFam" id="3.40.50.300:FF:000032">
    <property type="entry name" value="Export ABC transporter ATP-binding protein"/>
    <property type="match status" value="1"/>
</dbReference>
<dbReference type="PROSITE" id="PS50893">
    <property type="entry name" value="ABC_TRANSPORTER_2"/>
    <property type="match status" value="1"/>
</dbReference>
<organism evidence="6 7">
    <name type="scientific">Arthrobacter agilis</name>
    <dbReference type="NCBI Taxonomy" id="37921"/>
    <lineage>
        <taxon>Bacteria</taxon>
        <taxon>Bacillati</taxon>
        <taxon>Actinomycetota</taxon>
        <taxon>Actinomycetes</taxon>
        <taxon>Micrococcales</taxon>
        <taxon>Micrococcaceae</taxon>
        <taxon>Arthrobacter</taxon>
    </lineage>
</organism>
<evidence type="ECO:0000256" key="2">
    <source>
        <dbReference type="ARBA" id="ARBA00022741"/>
    </source>
</evidence>
<protein>
    <submittedName>
        <fullName evidence="6">ABC transporter</fullName>
    </submittedName>
</protein>
<dbReference type="Proteomes" id="UP000239187">
    <property type="component" value="Chromosome"/>
</dbReference>
<evidence type="ECO:0000313" key="6">
    <source>
        <dbReference type="EMBL" id="AUZ87389.1"/>
    </source>
</evidence>
<dbReference type="InterPro" id="IPR027417">
    <property type="entry name" value="P-loop_NTPase"/>
</dbReference>
<dbReference type="InterPro" id="IPR015854">
    <property type="entry name" value="ABC_transpr_LolD-like"/>
</dbReference>
<dbReference type="PANTHER" id="PTHR24220:SF685">
    <property type="entry name" value="ABC TRANSPORTER RELATED"/>
    <property type="match status" value="1"/>
</dbReference>
<gene>
    <name evidence="6" type="ORF">CVO76_06915</name>
</gene>
<dbReference type="PANTHER" id="PTHR24220">
    <property type="entry name" value="IMPORT ATP-BINDING PROTEIN"/>
    <property type="match status" value="1"/>
</dbReference>
<dbReference type="InterPro" id="IPR017911">
    <property type="entry name" value="MacB-like_ATP-bd"/>
</dbReference>
<dbReference type="GO" id="GO:0098796">
    <property type="term" value="C:membrane protein complex"/>
    <property type="evidence" value="ECO:0007669"/>
    <property type="project" value="UniProtKB-ARBA"/>
</dbReference>
<sequence length="261" mass="27293">MTTSMHPAGSTAIPGDGSPAPTAAVSARGVSKRYGRGETAVHALRDVSVDFDRGRFTAIMGPSGSGKSTLMHCLAGLDSIDAGRLWIGGTDITGLPDTALTRLRRERVGFVFQAFNLVPTLTAEQNITLPVALAGGSVDTAWLQQISSSLGLADRLSHRPHELSGGQQQRVAVARALLTRPDVIFGDEPTGNLDSTTGAEVLSLLRRSCREMGQSIIMVTHDPVAASYADRVVLLEDGALVGELEQSTPEAILGALAKLGA</sequence>
<dbReference type="SUPFAM" id="SSF52540">
    <property type="entry name" value="P-loop containing nucleoside triphosphate hydrolases"/>
    <property type="match status" value="1"/>
</dbReference>
<feature type="region of interest" description="Disordered" evidence="4">
    <location>
        <begin position="1"/>
        <end position="31"/>
    </location>
</feature>
<evidence type="ECO:0000259" key="5">
    <source>
        <dbReference type="PROSITE" id="PS50893"/>
    </source>
</evidence>
<dbReference type="InterPro" id="IPR003439">
    <property type="entry name" value="ABC_transporter-like_ATP-bd"/>
</dbReference>
<accession>A0A2L0UDT4</accession>
<dbReference type="CDD" id="cd03255">
    <property type="entry name" value="ABC_MJ0796_LolCDE_FtsE"/>
    <property type="match status" value="1"/>
</dbReference>
<dbReference type="GO" id="GO:0022857">
    <property type="term" value="F:transmembrane transporter activity"/>
    <property type="evidence" value="ECO:0007669"/>
    <property type="project" value="TreeGrafter"/>
</dbReference>
<reference evidence="6 7" key="1">
    <citation type="submission" date="2017-11" db="EMBL/GenBank/DDBJ databases">
        <title>Draft genome of Arthrobacter agilis strain UMCV2, a plant growth-promoting rhizobacterium and biocontrol capacity of phytopathogenic fungi.</title>
        <authorList>
            <person name="Martinez-Camara R."/>
            <person name="Santoyo G."/>
            <person name="Moreno-Hagelsieb G."/>
            <person name="Valencia-Cantero E."/>
        </authorList>
    </citation>
    <scope>NUCLEOTIDE SEQUENCE [LARGE SCALE GENOMIC DNA]</scope>
    <source>
        <strain evidence="6 7">UMCV2</strain>
    </source>
</reference>
<keyword evidence="3" id="KW-0067">ATP-binding</keyword>
<proteinExistence type="predicted"/>
<keyword evidence="1" id="KW-0813">Transport</keyword>
<dbReference type="Pfam" id="PF00005">
    <property type="entry name" value="ABC_tran"/>
    <property type="match status" value="1"/>
</dbReference>
<dbReference type="RefSeq" id="WP_208741418.1">
    <property type="nucleotide sequence ID" value="NZ_CP024915.1"/>
</dbReference>
<dbReference type="GO" id="GO:0005524">
    <property type="term" value="F:ATP binding"/>
    <property type="evidence" value="ECO:0007669"/>
    <property type="project" value="UniProtKB-KW"/>
</dbReference>
<dbReference type="Gene3D" id="3.40.50.300">
    <property type="entry name" value="P-loop containing nucleotide triphosphate hydrolases"/>
    <property type="match status" value="1"/>
</dbReference>
<dbReference type="InterPro" id="IPR017871">
    <property type="entry name" value="ABC_transporter-like_CS"/>
</dbReference>
<dbReference type="PROSITE" id="PS00211">
    <property type="entry name" value="ABC_TRANSPORTER_1"/>
    <property type="match status" value="1"/>
</dbReference>
<dbReference type="GO" id="GO:0016887">
    <property type="term" value="F:ATP hydrolysis activity"/>
    <property type="evidence" value="ECO:0007669"/>
    <property type="project" value="InterPro"/>
</dbReference>
<dbReference type="AlphaFoldDB" id="A0A2L0UDT4"/>
<evidence type="ECO:0000256" key="4">
    <source>
        <dbReference type="SAM" id="MobiDB-lite"/>
    </source>
</evidence>
<name>A0A2L0UDT4_9MICC</name>
<keyword evidence="2" id="KW-0547">Nucleotide-binding</keyword>